<accession>A0ABT0LZZ2</accession>
<dbReference type="Pfam" id="PF10649">
    <property type="entry name" value="DUF2478"/>
    <property type="match status" value="1"/>
</dbReference>
<dbReference type="InterPro" id="IPR027417">
    <property type="entry name" value="P-loop_NTPase"/>
</dbReference>
<proteinExistence type="predicted"/>
<reference evidence="1 2" key="1">
    <citation type="submission" date="2022-05" db="EMBL/GenBank/DDBJ databases">
        <title>Seasonal and diel survey of microbial diversity of the Tyrrhenian coast.</title>
        <authorList>
            <person name="Gattoni G."/>
            <person name="Corral P."/>
        </authorList>
    </citation>
    <scope>NUCLEOTIDE SEQUENCE [LARGE SCALE GENOMIC DNA]</scope>
    <source>
        <strain evidence="1 2">V10</strain>
    </source>
</reference>
<name>A0ABT0LZZ2_9RHOB</name>
<dbReference type="Gene3D" id="3.40.50.300">
    <property type="entry name" value="P-loop containing nucleotide triphosphate hydrolases"/>
    <property type="match status" value="1"/>
</dbReference>
<sequence length="177" mass="18975">MFAYFIAEGRGAGDRVLLDLAQTLMARGMRLCGAVQDNIENDPSRRCHMDLQLLGSDRIVRISQDRGRHATGCRLDSHGLAEAVFLVESALEHGRPDLLIVNKFGKQECEGAGFRQAIGQALAAEIPVLTGCAPGHRAGLLAFSDGLATQVPPTPQALLDWCLATCANKAPLAEREA</sequence>
<dbReference type="InterPro" id="IPR018912">
    <property type="entry name" value="DUF2478"/>
</dbReference>
<dbReference type="RefSeq" id="WP_249057221.1">
    <property type="nucleotide sequence ID" value="NZ_JALZWP010000004.1"/>
</dbReference>
<organism evidence="1 2">
    <name type="scientific">Roseinatronobacter domitianus</name>
    <dbReference type="NCBI Taxonomy" id="2940293"/>
    <lineage>
        <taxon>Bacteria</taxon>
        <taxon>Pseudomonadati</taxon>
        <taxon>Pseudomonadota</taxon>
        <taxon>Alphaproteobacteria</taxon>
        <taxon>Rhodobacterales</taxon>
        <taxon>Paracoccaceae</taxon>
        <taxon>Roseinatronobacter</taxon>
    </lineage>
</organism>
<evidence type="ECO:0000313" key="1">
    <source>
        <dbReference type="EMBL" id="MCL1628187.1"/>
    </source>
</evidence>
<gene>
    <name evidence="1" type="ORF">M3N55_05535</name>
</gene>
<dbReference type="Proteomes" id="UP001202550">
    <property type="component" value="Unassembled WGS sequence"/>
</dbReference>
<evidence type="ECO:0000313" key="2">
    <source>
        <dbReference type="Proteomes" id="UP001202550"/>
    </source>
</evidence>
<dbReference type="EMBL" id="JALZWP010000004">
    <property type="protein sequence ID" value="MCL1628187.1"/>
    <property type="molecule type" value="Genomic_DNA"/>
</dbReference>
<protein>
    <submittedName>
        <fullName evidence="1">DUF2478 domain-containing protein</fullName>
    </submittedName>
</protein>
<keyword evidence="2" id="KW-1185">Reference proteome</keyword>
<comment type="caution">
    <text evidence="1">The sequence shown here is derived from an EMBL/GenBank/DDBJ whole genome shotgun (WGS) entry which is preliminary data.</text>
</comment>